<dbReference type="GO" id="GO:0005576">
    <property type="term" value="C:extracellular region"/>
    <property type="evidence" value="ECO:0007669"/>
    <property type="project" value="UniProtKB-SubCell"/>
</dbReference>
<dbReference type="InterPro" id="IPR010255">
    <property type="entry name" value="Haem_peroxidase_sf"/>
</dbReference>
<dbReference type="InterPro" id="IPR019791">
    <property type="entry name" value="Haem_peroxidase_animal"/>
</dbReference>
<dbReference type="SUPFAM" id="SSF48113">
    <property type="entry name" value="Heme-dependent peroxidases"/>
    <property type="match status" value="5"/>
</dbReference>
<keyword evidence="4 7" id="KW-0349">Heme</keyword>
<keyword evidence="6 7" id="KW-0408">Iron</keyword>
<evidence type="ECO:0000256" key="2">
    <source>
        <dbReference type="ARBA" id="ARBA00022525"/>
    </source>
</evidence>
<sequence length="1880" mass="212743">MLQIFRSSDQNAGDAQCAPRSRRCDQNDIYYSMDGSCNNLNTPSWGQAGTAFVRLLAANYSDGVSKLRTSVDGSPLPLARTVRSSLLPDQNVPSKRLNILFYGFGQFLDHDVTLGRPINSSEQCCVNNRPAANMREDICIPLIVPNDDPFYRQFGVTCIEFKRMVNTQSQRCNVKPAFQINHQTAFMDLSVTYGTTDADIRALRTGRGGQLRVTNDQSTNNQDYPPIISGSQCPNGGVDRTSGGKCFMAGDERINQNPELLIVDVVFLKLHNLIAKNLQTINPRWDDERLFKETRRICIAMYQHVISAEYLPVLIGTQIASLYKLLPATSGYVNGYNPNLNPQTLESYSAAAGRGGHSNVVGNLRYTGPNGRTETYQLRDKFFNNAFLLGRNMYNNILQAYIEQAASRQDQFFTQEINNWMFHALNESFGFDLSAVDILRGRDFGLQPYNKFREACGLFKLNRFEDLANDIRRPEDIKVLKSLYKSVDDIDYYIGGLLEKPLPDGTVGQSFACVQAESFYRWKFGDRLFYEFPQAKFTSAQLNSIRTTSMSGILCLTNGEMKSIQSNSFLMESSQNQRLRCDEIPTIDLRLWREGVFKDAVVYHYVWSGRNRAKDIEILKSLYRSVDDIDFYIGGLLEKPLPDGTVGPSFACVQAESFYRWKFGNRLFYEFPQAKFTSDQNAGDAQCAPRSRRCDQNDIYYSMDGSCNNLNTPSWGQAGTAFVRLLAANYSDGVSKLRTSVDGSPLPLARTVRSSLLPDQNVPSKRLNILFYGFGQFLDHDVTLGRPINSSEQCCVNNRPAANMREDICIPLIVPNDDPFYRQFGVTCIEFKRMVNTQSQRCNVKPAFQINHQTAFMDLSVTYGTTDADIRALRTGRGGQLRVTNDQSTNNQDYPPIISGSQCPNGGVDRTSGGKCFMAGDERINQNPELLIVDVVFLKLHNLIAKNLQTINPRWDDERLFKETRRICIAMYQHVISAEYLPVLIGTQIASLYKLLPATSGYVNGYNPNLNPQTLESYSAAAGRGGHSNVVGNLRYTGPNGRTETYQLRDKFFNNAFLLGRNMYNNILQAYIEQAASRQDQFFTQEINNWMFHALNESFGFDLSAVDILRGRDFGLQPYNKFREACGLFKLNRFEDLANDIRRPEDIKVLKSLYKSVDDIDYYIGGLLEKPLPDGTVGQSFACVQAESFYRWKFGDRLFYEFPQAKFTSGVFKDAVVYHYVWSGRNRAKDIEILKSLYRSVDDIDFYIGGLLEKPLPDGTVGPSFACVQAESFYRWKFGNRLFYEFPQAKFTSDQNAGDAQCAPRSRRCDQNDIYYSMDGSCNNLNTPSWGQAGTAFVRLLAANYSDGVSKLRTSIDGSPLPLARTVRSSLLPDQNVPSKRLNILFYGFGQFLDHDVTLGRPINSSEQCCVNNRPAANMREDICIPLIVPNDDPFYRQFGVTCIEFKRMVNTQSQRCNVRPAFQINHQTAFMDLSVTYGTTDADIRALRTGRGGQLRVTNDQSTNNQDYPHIISGSQCPNGGVDRTSGGKCFMAGDERINQNPELLIVDVVFLKLHNLIAKNLQTINPRWNDERLFKETRRICIAMYQHVISAEYLPVLIGTQIASLYKLLPATSGYVNGYNPNLNPQTLESYSAAVGRGGHSNVVGNLRYTGPNGRTETYQLRDKFFNNAFLLGRNMYNNILQAYIGQAASRQDQFFTQEINNWMFHALNESFGFDLSAVDILRGRDFGLQPYNKFREACGLCKLNRFEDLANDIRRPEDIKVLKSLYKSVDDIDYYIGGLLEKPLPDGTVGQSFACVQAESFYRWKFGDRLFYEFPQAKFTSAQLNSIRTTSMSGILCLTNSWMKTIQSNSFLMESSQNQRLRCDEIPTIDLTLWREG</sequence>
<feature type="binding site" description="axial binding residue" evidence="7">
    <location>
        <position position="357"/>
    </location>
    <ligand>
        <name>heme b</name>
        <dbReference type="ChEBI" id="CHEBI:60344"/>
    </ligand>
    <ligandPart>
        <name>Fe</name>
        <dbReference type="ChEBI" id="CHEBI:18248"/>
    </ligandPart>
</feature>
<evidence type="ECO:0000313" key="8">
    <source>
        <dbReference type="EMBL" id="KAK7576084.1"/>
    </source>
</evidence>
<dbReference type="Proteomes" id="UP001367676">
    <property type="component" value="Unassembled WGS sequence"/>
</dbReference>
<gene>
    <name evidence="8" type="ORF">V9T40_012370</name>
</gene>
<evidence type="ECO:0008006" key="10">
    <source>
        <dbReference type="Google" id="ProtNLM"/>
    </source>
</evidence>
<evidence type="ECO:0000256" key="7">
    <source>
        <dbReference type="PIRSR" id="PIRSR619791-2"/>
    </source>
</evidence>
<keyword evidence="2" id="KW-0964">Secreted</keyword>
<dbReference type="GO" id="GO:0004601">
    <property type="term" value="F:peroxidase activity"/>
    <property type="evidence" value="ECO:0007669"/>
    <property type="project" value="UniProtKB-KW"/>
</dbReference>
<dbReference type="EMBL" id="JBBCAQ010000036">
    <property type="protein sequence ID" value="KAK7576084.1"/>
    <property type="molecule type" value="Genomic_DNA"/>
</dbReference>
<comment type="caution">
    <text evidence="8">The sequence shown here is derived from an EMBL/GenBank/DDBJ whole genome shotgun (WGS) entry which is preliminary data.</text>
</comment>
<dbReference type="InterPro" id="IPR037120">
    <property type="entry name" value="Haem_peroxidase_sf_animal"/>
</dbReference>
<keyword evidence="3" id="KW-0560">Oxidoreductase</keyword>
<dbReference type="GO" id="GO:0020037">
    <property type="term" value="F:heme binding"/>
    <property type="evidence" value="ECO:0007669"/>
    <property type="project" value="InterPro"/>
</dbReference>
<dbReference type="PRINTS" id="PR00457">
    <property type="entry name" value="ANPEROXIDASE"/>
</dbReference>
<dbReference type="PROSITE" id="PS50292">
    <property type="entry name" value="PEROXIDASE_3"/>
    <property type="match status" value="3"/>
</dbReference>
<dbReference type="FunFam" id="1.10.640.10:FF:000003">
    <property type="entry name" value="chorion peroxidase"/>
    <property type="match status" value="3"/>
</dbReference>
<evidence type="ECO:0000256" key="4">
    <source>
        <dbReference type="ARBA" id="ARBA00022617"/>
    </source>
</evidence>
<evidence type="ECO:0000256" key="3">
    <source>
        <dbReference type="ARBA" id="ARBA00022559"/>
    </source>
</evidence>
<reference evidence="8 9" key="1">
    <citation type="submission" date="2024-03" db="EMBL/GenBank/DDBJ databases">
        <title>Adaptation during the transition from Ophiocordyceps entomopathogen to insect associate is accompanied by gene loss and intensified selection.</title>
        <authorList>
            <person name="Ward C.M."/>
            <person name="Onetto C.A."/>
            <person name="Borneman A.R."/>
        </authorList>
    </citation>
    <scope>NUCLEOTIDE SEQUENCE [LARGE SCALE GENOMIC DNA]</scope>
    <source>
        <strain evidence="8">AWRI1</strain>
        <tissue evidence="8">Single Adult Female</tissue>
    </source>
</reference>
<evidence type="ECO:0000256" key="6">
    <source>
        <dbReference type="ARBA" id="ARBA00023004"/>
    </source>
</evidence>
<dbReference type="CDD" id="cd09823">
    <property type="entry name" value="peroxinectin_like"/>
    <property type="match status" value="1"/>
</dbReference>
<comment type="subcellular location">
    <subcellularLocation>
        <location evidence="1">Secreted</location>
    </subcellularLocation>
</comment>
<dbReference type="Gene3D" id="1.10.640.10">
    <property type="entry name" value="Haem peroxidase domain superfamily, animal type"/>
    <property type="match status" value="5"/>
</dbReference>
<evidence type="ECO:0000256" key="5">
    <source>
        <dbReference type="ARBA" id="ARBA00022729"/>
    </source>
</evidence>
<evidence type="ECO:0000256" key="1">
    <source>
        <dbReference type="ARBA" id="ARBA00004613"/>
    </source>
</evidence>
<keyword evidence="9" id="KW-1185">Reference proteome</keyword>
<keyword evidence="7" id="KW-0479">Metal-binding</keyword>
<protein>
    <recommendedName>
        <fullName evidence="10">Peroxidase</fullName>
    </recommendedName>
</protein>
<organism evidence="8 9">
    <name type="scientific">Parthenolecanium corni</name>
    <dbReference type="NCBI Taxonomy" id="536013"/>
    <lineage>
        <taxon>Eukaryota</taxon>
        <taxon>Metazoa</taxon>
        <taxon>Ecdysozoa</taxon>
        <taxon>Arthropoda</taxon>
        <taxon>Hexapoda</taxon>
        <taxon>Insecta</taxon>
        <taxon>Pterygota</taxon>
        <taxon>Neoptera</taxon>
        <taxon>Paraneoptera</taxon>
        <taxon>Hemiptera</taxon>
        <taxon>Sternorrhyncha</taxon>
        <taxon>Coccoidea</taxon>
        <taxon>Coccidae</taxon>
        <taxon>Parthenolecanium</taxon>
    </lineage>
</organism>
<dbReference type="PANTHER" id="PTHR11475:SF114">
    <property type="entry name" value="PEROXIDASE-LIKE PROTEIN"/>
    <property type="match status" value="1"/>
</dbReference>
<dbReference type="GO" id="GO:0046872">
    <property type="term" value="F:metal ion binding"/>
    <property type="evidence" value="ECO:0007669"/>
    <property type="project" value="UniProtKB-KW"/>
</dbReference>
<name>A0AAN9T8J0_9HEMI</name>
<keyword evidence="3" id="KW-0575">Peroxidase</keyword>
<keyword evidence="5" id="KW-0732">Signal</keyword>
<proteinExistence type="predicted"/>
<accession>A0AAN9T8J0</accession>
<dbReference type="GO" id="GO:0022412">
    <property type="term" value="P:cellular process involved in reproduction in multicellular organism"/>
    <property type="evidence" value="ECO:0007669"/>
    <property type="project" value="UniProtKB-ARBA"/>
</dbReference>
<dbReference type="PANTHER" id="PTHR11475">
    <property type="entry name" value="OXIDASE/PEROXIDASE"/>
    <property type="match status" value="1"/>
</dbReference>
<dbReference type="Pfam" id="PF03098">
    <property type="entry name" value="An_peroxidase"/>
    <property type="match status" value="5"/>
</dbReference>
<evidence type="ECO:0000313" key="9">
    <source>
        <dbReference type="Proteomes" id="UP001367676"/>
    </source>
</evidence>
<dbReference type="GO" id="GO:0006979">
    <property type="term" value="P:response to oxidative stress"/>
    <property type="evidence" value="ECO:0007669"/>
    <property type="project" value="InterPro"/>
</dbReference>